<evidence type="ECO:0000313" key="1">
    <source>
        <dbReference type="EMBL" id="SCE74577.1"/>
    </source>
</evidence>
<sequence length="62" mass="6614">MDHAPTRPSRPALDDLTRSLHTPLERIAVEHADLVATVRQRVLAGEAMPSGAVPVAAFNSSI</sequence>
<proteinExistence type="predicted"/>
<name>A0A1C4USC6_9ACTN</name>
<dbReference type="OrthoDB" id="3397157at2"/>
<accession>A0A1C4USC6</accession>
<dbReference type="RefSeq" id="WP_089017151.1">
    <property type="nucleotide sequence ID" value="NZ_LT607412.1"/>
</dbReference>
<dbReference type="AlphaFoldDB" id="A0A1C4USC6"/>
<protein>
    <recommendedName>
        <fullName evidence="3">FXSXX-COOH protein</fullName>
    </recommendedName>
</protein>
<organism evidence="1 2">
    <name type="scientific">Micromonospora coriariae</name>
    <dbReference type="NCBI Taxonomy" id="285665"/>
    <lineage>
        <taxon>Bacteria</taxon>
        <taxon>Bacillati</taxon>
        <taxon>Actinomycetota</taxon>
        <taxon>Actinomycetes</taxon>
        <taxon>Micromonosporales</taxon>
        <taxon>Micromonosporaceae</taxon>
        <taxon>Micromonospora</taxon>
    </lineage>
</organism>
<evidence type="ECO:0000313" key="2">
    <source>
        <dbReference type="Proteomes" id="UP000198243"/>
    </source>
</evidence>
<reference evidence="2" key="1">
    <citation type="submission" date="2016-06" db="EMBL/GenBank/DDBJ databases">
        <authorList>
            <person name="Varghese N."/>
            <person name="Submissions Spin"/>
        </authorList>
    </citation>
    <scope>NUCLEOTIDE SEQUENCE [LARGE SCALE GENOMIC DNA]</scope>
    <source>
        <strain evidence="2">DSM 44875</strain>
    </source>
</reference>
<dbReference type="EMBL" id="LT607412">
    <property type="protein sequence ID" value="SCE74577.1"/>
    <property type="molecule type" value="Genomic_DNA"/>
</dbReference>
<keyword evidence="2" id="KW-1185">Reference proteome</keyword>
<gene>
    <name evidence="1" type="ORF">GA0070607_1063</name>
</gene>
<evidence type="ECO:0008006" key="3">
    <source>
        <dbReference type="Google" id="ProtNLM"/>
    </source>
</evidence>
<dbReference type="Proteomes" id="UP000198243">
    <property type="component" value="Chromosome I"/>
</dbReference>